<name>A0A0U2M460_9BACL</name>
<feature type="domain" description="Tail spike" evidence="2">
    <location>
        <begin position="130"/>
        <end position="277"/>
    </location>
</feature>
<dbReference type="OrthoDB" id="5090100at2"/>
<dbReference type="Proteomes" id="UP000061660">
    <property type="component" value="Chromosome"/>
</dbReference>
<evidence type="ECO:0000259" key="2">
    <source>
        <dbReference type="Pfam" id="PF06605"/>
    </source>
</evidence>
<evidence type="ECO:0000259" key="3">
    <source>
        <dbReference type="Pfam" id="PF24049"/>
    </source>
</evidence>
<dbReference type="Pfam" id="PF06605">
    <property type="entry name" value="Prophage_tail"/>
    <property type="match status" value="1"/>
</dbReference>
<dbReference type="EMBL" id="CP013652">
    <property type="protein sequence ID" value="ALS22320.1"/>
    <property type="molecule type" value="Genomic_DNA"/>
</dbReference>
<organism evidence="4 5">
    <name type="scientific">Paenibacillus naphthalenovorans</name>
    <dbReference type="NCBI Taxonomy" id="162209"/>
    <lineage>
        <taxon>Bacteria</taxon>
        <taxon>Bacillati</taxon>
        <taxon>Bacillota</taxon>
        <taxon>Bacilli</taxon>
        <taxon>Bacillales</taxon>
        <taxon>Paenibacillaceae</taxon>
        <taxon>Paenibacillus</taxon>
    </lineage>
</organism>
<feature type="coiled-coil region" evidence="1">
    <location>
        <begin position="446"/>
        <end position="480"/>
    </location>
</feature>
<dbReference type="InterPro" id="IPR010572">
    <property type="entry name" value="Tail_dom"/>
</dbReference>
<keyword evidence="5" id="KW-1185">Reference proteome</keyword>
<evidence type="ECO:0000256" key="1">
    <source>
        <dbReference type="SAM" id="Coils"/>
    </source>
</evidence>
<dbReference type="Pfam" id="PF24049">
    <property type="entry name" value="YOMG_N"/>
    <property type="match status" value="1"/>
</dbReference>
<dbReference type="InterPro" id="IPR007119">
    <property type="entry name" value="Phage_tail_spike_N"/>
</dbReference>
<keyword evidence="1" id="KW-0175">Coiled coil</keyword>
<protein>
    <submittedName>
        <fullName evidence="4">Phage minor structural protein</fullName>
    </submittedName>
</protein>
<gene>
    <name evidence="4" type="ORF">IJ22_19460</name>
</gene>
<reference evidence="5" key="1">
    <citation type="submission" date="2015-12" db="EMBL/GenBank/DDBJ databases">
        <title>Complete genome sequences of two moderately thermophilic Paenibacillus species.</title>
        <authorList>
            <person name="Butler R.III."/>
            <person name="Wang J."/>
            <person name="Stark B.C."/>
            <person name="Pombert J.-F."/>
        </authorList>
    </citation>
    <scope>NUCLEOTIDE SEQUENCE [LARGE SCALE GENOMIC DNA]</scope>
    <source>
        <strain evidence="5">32O-Y</strain>
    </source>
</reference>
<accession>A0A0U2M460</accession>
<dbReference type="RefSeq" id="WP_062408623.1">
    <property type="nucleotide sequence ID" value="NZ_CP013652.1"/>
</dbReference>
<evidence type="ECO:0000313" key="4">
    <source>
        <dbReference type="EMBL" id="ALS22320.1"/>
    </source>
</evidence>
<sequence>MLSNLGEVNLYRKPIEPQIFLAKPNREIISKISEAYNIKQRDLILQLNDITFDLPYEIDFNGEQIRNSNADLLKERYLLKVVRGIKIEWFVITKLNDNMDEDKDYMTVEASSLGYQLRGRLLKGYHNDSAHAKTVLTEVLVDTNWRTDYIDADFELTYREFDFQDTNVLDAVYKIAETYNAIILWDTVNRTISLVKPELFGINKGLKFSYGHYLRSLGKESDSDMMVTRLKAYGKDGLSIQNVNPTGQPYIENFSYFMFPFERDENRNVVNHSEYMSDSLCHALIDYSELIESKKSEFSSLLTQKESLQSTLTTKENELKTLQIQEAAVDNIVSLQQADNNMWFYKYIHSGSSVLNTTLLNPLNAYVFMIKVNDTNNLTVKVNGNIVNTVAEQWMVIGKTKLSSIVAIETSGTSINNEIYIQIANITDIEYSTSGNETALIEKYCIDNKKMQIAAKKAEIANVINQINSVESNITTLRELMSFENNFTSEQIEELNDYIIEGTFSDEKYIDEHDLYKDAQEKFLEFQKPQLVINISVVDFLRIVEEQHNWNKLVLGDIVTIDYEKIGVKVTARIIGIEYDYENYDINLTIANVKEITDNRKLFEKYIYNSNYTSIVVSSNKDRWGQAVKDSSEISQLFENFWNKVTNEVNFASNEYVTIDRKGLTIIDPNDPNRFLRATHGVLALTRSGGLRYETAITPDGIIAERLMGKILTTQRVIIGDDDGIWLTEGAKTIITDRCNREVMKIGLYDENPDKFGIKLNRYATSDCADNTVINRVIVDRDEGFVIERKDGSNWDKTAWLDIDGYFNGRGVKIDYMSGILNNGITLDNTDGLVVTRNDIAYRTKLNATEGIKIQKNIGTDTSPTWVDRFYIDLNGNLTLKGFLQVGEGNAIFTANNEGIALGSGTWSTAPFRVDLNGNAYMNKLTAETAEIRSSWFRDGHIVGSDLTIGSGNNVFKVFPLQGIWAGNQNFDQAPFSVTLDGTLKARKAIITDGNNKLLIDSENAKLYMNNWDIDGVGKLTAEMIAVTTITAAEGYISNLTVSRLVTLGKDAAIGQYVDYIKIEDNYMKFITARVNSKQQSRDSKGRLLWWTDSSRQITTTEDMGSGLIAYSYSFDDIKEKRIISFDGSGALANPKDIIGNGDGGQGNSTDGLHDSGKAYTEKGNGFYKQAYYNSNYAKERSITLFDDSVDLLSEEGDINNSSKNYSVFTDNGFIKLVHSSGSKFEINATGDMISLILSNGSAFTLNSNGLSADITGDINLTATGNVTLGGSQIHFIA</sequence>
<dbReference type="NCBIfam" id="TIGR01665">
    <property type="entry name" value="put_anti_recept"/>
    <property type="match status" value="2"/>
</dbReference>
<dbReference type="InterPro" id="IPR057796">
    <property type="entry name" value="YOMG-like_N"/>
</dbReference>
<feature type="domain" description="YOMG-like N-terminal" evidence="3">
    <location>
        <begin position="21"/>
        <end position="109"/>
    </location>
</feature>
<proteinExistence type="predicted"/>
<dbReference type="STRING" id="162209.IJ22_19460"/>
<dbReference type="AlphaFoldDB" id="A0A0U2M460"/>
<reference evidence="4 5" key="2">
    <citation type="journal article" date="2016" name="Genome Announc.">
        <title>Complete Genome Sequences of Two Interactive Moderate Thermophiles, Paenibacillus napthalenovorans 32O-Y and Paenibacillus sp. 32O-W.</title>
        <authorList>
            <person name="Butler R.R.III."/>
            <person name="Wang J."/>
            <person name="Stark B.C."/>
            <person name="Pombert J.F."/>
        </authorList>
    </citation>
    <scope>NUCLEOTIDE SEQUENCE [LARGE SCALE GENOMIC DNA]</scope>
    <source>
        <strain evidence="4 5">32O-Y</strain>
    </source>
</reference>
<dbReference type="PATRIC" id="fig|162209.4.peg.2061"/>
<evidence type="ECO:0000313" key="5">
    <source>
        <dbReference type="Proteomes" id="UP000061660"/>
    </source>
</evidence>
<dbReference type="KEGG" id="pnp:IJ22_19460"/>